<dbReference type="GO" id="GO:0003677">
    <property type="term" value="F:DNA binding"/>
    <property type="evidence" value="ECO:0007669"/>
    <property type="project" value="UniProtKB-KW"/>
</dbReference>
<keyword evidence="3" id="KW-0804">Transcription</keyword>
<dbReference type="PANTHER" id="PTHR44846:SF1">
    <property type="entry name" value="MANNOSYL-D-GLYCERATE TRANSPORT_METABOLISM SYSTEM REPRESSOR MNGR-RELATED"/>
    <property type="match status" value="1"/>
</dbReference>
<feature type="domain" description="HTH gntR-type" evidence="4">
    <location>
        <begin position="30"/>
        <end position="98"/>
    </location>
</feature>
<keyword evidence="6" id="KW-1185">Reference proteome</keyword>
<organism evidence="5 6">
    <name type="scientific">Absicoccus porci</name>
    <dbReference type="NCBI Taxonomy" id="2486576"/>
    <lineage>
        <taxon>Bacteria</taxon>
        <taxon>Bacillati</taxon>
        <taxon>Bacillota</taxon>
        <taxon>Erysipelotrichia</taxon>
        <taxon>Erysipelotrichales</taxon>
        <taxon>Erysipelotrichaceae</taxon>
        <taxon>Absicoccus</taxon>
    </lineage>
</organism>
<dbReference type="AlphaFoldDB" id="A0A3N0I2A1"/>
<dbReference type="InterPro" id="IPR036390">
    <property type="entry name" value="WH_DNA-bd_sf"/>
</dbReference>
<dbReference type="InterPro" id="IPR036388">
    <property type="entry name" value="WH-like_DNA-bd_sf"/>
</dbReference>
<evidence type="ECO:0000313" key="6">
    <source>
        <dbReference type="Proteomes" id="UP000276568"/>
    </source>
</evidence>
<dbReference type="OrthoDB" id="1648691at2"/>
<dbReference type="InterPro" id="IPR050679">
    <property type="entry name" value="Bact_HTH_transcr_reg"/>
</dbReference>
<dbReference type="CDD" id="cd07377">
    <property type="entry name" value="WHTH_GntR"/>
    <property type="match status" value="1"/>
</dbReference>
<dbReference type="InterPro" id="IPR011663">
    <property type="entry name" value="UTRA"/>
</dbReference>
<comment type="caution">
    <text evidence="5">The sequence shown here is derived from an EMBL/GenBank/DDBJ whole genome shotgun (WGS) entry which is preliminary data.</text>
</comment>
<protein>
    <submittedName>
        <fullName evidence="5">GntR family transcriptional regulator</fullName>
    </submittedName>
</protein>
<dbReference type="Gene3D" id="1.10.10.10">
    <property type="entry name" value="Winged helix-like DNA-binding domain superfamily/Winged helix DNA-binding domain"/>
    <property type="match status" value="1"/>
</dbReference>
<evidence type="ECO:0000259" key="4">
    <source>
        <dbReference type="PROSITE" id="PS50949"/>
    </source>
</evidence>
<proteinExistence type="predicted"/>
<dbReference type="Proteomes" id="UP000276568">
    <property type="component" value="Unassembled WGS sequence"/>
</dbReference>
<gene>
    <name evidence="5" type="ORF">EDX97_00055</name>
</gene>
<dbReference type="SUPFAM" id="SSF46785">
    <property type="entry name" value="Winged helix' DNA-binding domain"/>
    <property type="match status" value="1"/>
</dbReference>
<dbReference type="GO" id="GO:0045892">
    <property type="term" value="P:negative regulation of DNA-templated transcription"/>
    <property type="evidence" value="ECO:0007669"/>
    <property type="project" value="TreeGrafter"/>
</dbReference>
<dbReference type="SMART" id="SM00866">
    <property type="entry name" value="UTRA"/>
    <property type="match status" value="1"/>
</dbReference>
<dbReference type="Pfam" id="PF00392">
    <property type="entry name" value="GntR"/>
    <property type="match status" value="1"/>
</dbReference>
<dbReference type="PANTHER" id="PTHR44846">
    <property type="entry name" value="MANNOSYL-D-GLYCERATE TRANSPORT/METABOLISM SYSTEM REPRESSOR MNGR-RELATED"/>
    <property type="match status" value="1"/>
</dbReference>
<evidence type="ECO:0000256" key="3">
    <source>
        <dbReference type="ARBA" id="ARBA00023163"/>
    </source>
</evidence>
<dbReference type="InterPro" id="IPR028978">
    <property type="entry name" value="Chorismate_lyase_/UTRA_dom_sf"/>
</dbReference>
<dbReference type="Pfam" id="PF07702">
    <property type="entry name" value="UTRA"/>
    <property type="match status" value="1"/>
</dbReference>
<evidence type="ECO:0000256" key="2">
    <source>
        <dbReference type="ARBA" id="ARBA00023125"/>
    </source>
</evidence>
<name>A0A3N0I2A1_9FIRM</name>
<dbReference type="Gene3D" id="3.40.1410.10">
    <property type="entry name" value="Chorismate lyase-like"/>
    <property type="match status" value="1"/>
</dbReference>
<keyword evidence="1" id="KW-0805">Transcription regulation</keyword>
<dbReference type="GO" id="GO:0003700">
    <property type="term" value="F:DNA-binding transcription factor activity"/>
    <property type="evidence" value="ECO:0007669"/>
    <property type="project" value="InterPro"/>
</dbReference>
<dbReference type="PRINTS" id="PR00035">
    <property type="entry name" value="HTHGNTR"/>
</dbReference>
<sequence>MDRSKSFVQRFGNKRSKMKTYTLDQHAGAKPLYGQVRDILYQKIVDKEYAPGDFIPTEKELEEMFGVSRMTIRLAVDALVRDGLVVKERPKGTRVLGPRIVEKLNKVTSFHEEMERNNVDYRVRIAQMDVIQADERLSKHLHISLNETIYRLHRVCEISRTPFLSMTSYLPRSIDLPLENEIYKGSLYAILEQKGIHIQKVDEQISIAYADERLANELGIDQEAPVLKRIRLSYDQKGEIVEYVVVYYRPDKYVYSVSYGE</sequence>
<accession>A0A3N0I2A1</accession>
<dbReference type="PROSITE" id="PS50949">
    <property type="entry name" value="HTH_GNTR"/>
    <property type="match status" value="1"/>
</dbReference>
<dbReference type="SUPFAM" id="SSF64288">
    <property type="entry name" value="Chorismate lyase-like"/>
    <property type="match status" value="1"/>
</dbReference>
<dbReference type="InterPro" id="IPR000524">
    <property type="entry name" value="Tscrpt_reg_HTH_GntR"/>
</dbReference>
<reference evidence="5 6" key="1">
    <citation type="submission" date="2018-11" db="EMBL/GenBank/DDBJ databases">
        <title>Clostridium sp. nov., a member of the family Erysipelotrichaceae isolated from pig faeces.</title>
        <authorList>
            <person name="Chang Y.-H."/>
        </authorList>
    </citation>
    <scope>NUCLEOTIDE SEQUENCE [LARGE SCALE GENOMIC DNA]</scope>
    <source>
        <strain evidence="5 6">YH-panp20</strain>
    </source>
</reference>
<evidence type="ECO:0000256" key="1">
    <source>
        <dbReference type="ARBA" id="ARBA00023015"/>
    </source>
</evidence>
<dbReference type="SMART" id="SM00345">
    <property type="entry name" value="HTH_GNTR"/>
    <property type="match status" value="1"/>
</dbReference>
<evidence type="ECO:0000313" key="5">
    <source>
        <dbReference type="EMBL" id="RNM31007.1"/>
    </source>
</evidence>
<dbReference type="EMBL" id="RJQC01000001">
    <property type="protein sequence ID" value="RNM31007.1"/>
    <property type="molecule type" value="Genomic_DNA"/>
</dbReference>
<keyword evidence="2" id="KW-0238">DNA-binding</keyword>